<dbReference type="AlphaFoldDB" id="A0A1I7WFU4"/>
<accession>A0A1I7WFU4</accession>
<dbReference type="Proteomes" id="UP000095283">
    <property type="component" value="Unplaced"/>
</dbReference>
<protein>
    <submittedName>
        <fullName evidence="2">Transposase</fullName>
    </submittedName>
</protein>
<reference evidence="2" key="1">
    <citation type="submission" date="2016-11" db="UniProtKB">
        <authorList>
            <consortium name="WormBaseParasite"/>
        </authorList>
    </citation>
    <scope>IDENTIFICATION</scope>
</reference>
<keyword evidence="1" id="KW-1185">Reference proteome</keyword>
<evidence type="ECO:0000313" key="2">
    <source>
        <dbReference type="WBParaSite" id="Hba_03793"/>
    </source>
</evidence>
<proteinExistence type="predicted"/>
<sequence length="169" mass="19141">MPFESHSLRVAGHDHNYLPDMEEASKIAPLASQKGGGGRAKRQMPRLIGAVRQMPRLKQALKMRCIETYQWTGRLRIASLIAENPAYACSVPQPGVQIGTINNQLLLITRKAKEHSAGIGTVATPLNNFWQILVRQIYTSSKFSSIEYLRKKLLEEWSKIDQLHYINML</sequence>
<name>A0A1I7WFU4_HETBA</name>
<dbReference type="WBParaSite" id="Hba_03793">
    <property type="protein sequence ID" value="Hba_03793"/>
    <property type="gene ID" value="Hba_03793"/>
</dbReference>
<organism evidence="1 2">
    <name type="scientific">Heterorhabditis bacteriophora</name>
    <name type="common">Entomopathogenic nematode worm</name>
    <dbReference type="NCBI Taxonomy" id="37862"/>
    <lineage>
        <taxon>Eukaryota</taxon>
        <taxon>Metazoa</taxon>
        <taxon>Ecdysozoa</taxon>
        <taxon>Nematoda</taxon>
        <taxon>Chromadorea</taxon>
        <taxon>Rhabditida</taxon>
        <taxon>Rhabditina</taxon>
        <taxon>Rhabditomorpha</taxon>
        <taxon>Strongyloidea</taxon>
        <taxon>Heterorhabditidae</taxon>
        <taxon>Heterorhabditis</taxon>
    </lineage>
</organism>
<evidence type="ECO:0000313" key="1">
    <source>
        <dbReference type="Proteomes" id="UP000095283"/>
    </source>
</evidence>